<evidence type="ECO:0000313" key="5">
    <source>
        <dbReference type="EMBL" id="MFC6426119.1"/>
    </source>
</evidence>
<evidence type="ECO:0000313" key="6">
    <source>
        <dbReference type="Proteomes" id="UP001596305"/>
    </source>
</evidence>
<dbReference type="RefSeq" id="WP_307824033.1">
    <property type="nucleotide sequence ID" value="NZ_BAAAIY010000001.1"/>
</dbReference>
<protein>
    <recommendedName>
        <fullName evidence="3">10 kDa chaperonin</fullName>
    </recommendedName>
</protein>
<reference evidence="6" key="1">
    <citation type="journal article" date="2019" name="Int. J. Syst. Evol. Microbiol.">
        <title>The Global Catalogue of Microorganisms (GCM) 10K type strain sequencing project: providing services to taxonomists for standard genome sequencing and annotation.</title>
        <authorList>
            <consortium name="The Broad Institute Genomics Platform"/>
            <consortium name="The Broad Institute Genome Sequencing Center for Infectious Disease"/>
            <person name="Wu L."/>
            <person name="Ma J."/>
        </authorList>
    </citation>
    <scope>NUCLEOTIDE SEQUENCE [LARGE SCALE GENOMIC DNA]</scope>
    <source>
        <strain evidence="6">CCUG 47105</strain>
    </source>
</reference>
<organism evidence="5 6">
    <name type="scientific">Oerskovia paurometabola</name>
    <dbReference type="NCBI Taxonomy" id="162170"/>
    <lineage>
        <taxon>Bacteria</taxon>
        <taxon>Bacillati</taxon>
        <taxon>Actinomycetota</taxon>
        <taxon>Actinomycetes</taxon>
        <taxon>Micrococcales</taxon>
        <taxon>Cellulomonadaceae</taxon>
        <taxon>Oerskovia</taxon>
    </lineage>
</organism>
<evidence type="ECO:0000256" key="1">
    <source>
        <dbReference type="ARBA" id="ARBA00006975"/>
    </source>
</evidence>
<dbReference type="InterPro" id="IPR020818">
    <property type="entry name" value="Chaperonin_GroES"/>
</dbReference>
<feature type="compositionally biased region" description="Pro residues" evidence="4">
    <location>
        <begin position="1"/>
        <end position="18"/>
    </location>
</feature>
<evidence type="ECO:0000256" key="2">
    <source>
        <dbReference type="ARBA" id="ARBA00023186"/>
    </source>
</evidence>
<dbReference type="Gene3D" id="2.30.33.40">
    <property type="entry name" value="GroES chaperonin"/>
    <property type="match status" value="1"/>
</dbReference>
<evidence type="ECO:0000256" key="3">
    <source>
        <dbReference type="RuleBase" id="RU000535"/>
    </source>
</evidence>
<dbReference type="InterPro" id="IPR011032">
    <property type="entry name" value="GroES-like_sf"/>
</dbReference>
<dbReference type="Pfam" id="PF00166">
    <property type="entry name" value="Cpn10"/>
    <property type="match status" value="1"/>
</dbReference>
<sequence>MSTTPPTPHDAPSPPARPEPAADPAIASRKKSSATRATPSGSEPERLPLRMLHDRLLVLPEVDSSERQSSAGLVIPATAVGPKRLAWAQVVATGENVRHVGRGDRVLFDPEERAEVELNGKSFVLLREKDVSAVSQPEETSGKTGLYL</sequence>
<feature type="region of interest" description="Disordered" evidence="4">
    <location>
        <begin position="1"/>
        <end position="49"/>
    </location>
</feature>
<dbReference type="CDD" id="cd00320">
    <property type="entry name" value="cpn10"/>
    <property type="match status" value="1"/>
</dbReference>
<dbReference type="Proteomes" id="UP001596305">
    <property type="component" value="Unassembled WGS sequence"/>
</dbReference>
<comment type="caution">
    <text evidence="5">The sequence shown here is derived from an EMBL/GenBank/DDBJ whole genome shotgun (WGS) entry which is preliminary data.</text>
</comment>
<dbReference type="SUPFAM" id="SSF50129">
    <property type="entry name" value="GroES-like"/>
    <property type="match status" value="1"/>
</dbReference>
<proteinExistence type="inferred from homology"/>
<dbReference type="InterPro" id="IPR037124">
    <property type="entry name" value="Chaperonin_GroES_sf"/>
</dbReference>
<comment type="function">
    <text evidence="3">Together with the chaperonin GroEL, plays an essential role in assisting protein folding. The GroEL-GroES system forms a nano-cage that allows encapsulation of the non-native substrate proteins and provides a physical environment optimized to promote and accelerate protein folding. GroES binds to the apical surface of the GroEL ring, thereby capping the opening of the GroEL channel.</text>
</comment>
<evidence type="ECO:0000256" key="4">
    <source>
        <dbReference type="SAM" id="MobiDB-lite"/>
    </source>
</evidence>
<dbReference type="EMBL" id="JBHSTM010000008">
    <property type="protein sequence ID" value="MFC6426119.1"/>
    <property type="molecule type" value="Genomic_DNA"/>
</dbReference>
<keyword evidence="2 3" id="KW-0143">Chaperone</keyword>
<accession>A0ABW1XEH1</accession>
<dbReference type="SMART" id="SM00883">
    <property type="entry name" value="Cpn10"/>
    <property type="match status" value="1"/>
</dbReference>
<keyword evidence="6" id="KW-1185">Reference proteome</keyword>
<dbReference type="PRINTS" id="PR00297">
    <property type="entry name" value="CHAPERONIN10"/>
</dbReference>
<comment type="subunit">
    <text evidence="3">Heptamer of 7 subunits arranged in a ring.</text>
</comment>
<gene>
    <name evidence="5" type="ORF">ACFP71_14880</name>
</gene>
<comment type="similarity">
    <text evidence="1 3">Belongs to the GroES chaperonin family.</text>
</comment>
<name>A0ABW1XEH1_9CELL</name>